<keyword evidence="2" id="KW-0808">Transferase</keyword>
<dbReference type="SUPFAM" id="SSF75005">
    <property type="entry name" value="Arabinanase/levansucrase/invertase"/>
    <property type="match status" value="2"/>
</dbReference>
<evidence type="ECO:0008006" key="6">
    <source>
        <dbReference type="Google" id="ProtNLM"/>
    </source>
</evidence>
<dbReference type="CDD" id="cd18611">
    <property type="entry name" value="GH130"/>
    <property type="match status" value="1"/>
</dbReference>
<evidence type="ECO:0000313" key="5">
    <source>
        <dbReference type="Proteomes" id="UP000177838"/>
    </source>
</evidence>
<dbReference type="CDD" id="cd18614">
    <property type="entry name" value="GH130"/>
    <property type="match status" value="1"/>
</dbReference>
<keyword evidence="1" id="KW-0328">Glycosyltransferase</keyword>
<dbReference type="InterPro" id="IPR023296">
    <property type="entry name" value="Glyco_hydro_beta-prop_sf"/>
</dbReference>
<evidence type="ECO:0000313" key="4">
    <source>
        <dbReference type="EMBL" id="OHA59549.1"/>
    </source>
</evidence>
<dbReference type="Gene3D" id="2.115.10.20">
    <property type="entry name" value="Glycosyl hydrolase domain, family 43"/>
    <property type="match status" value="2"/>
</dbReference>
<dbReference type="EMBL" id="MHTK01000006">
    <property type="protein sequence ID" value="OHA59549.1"/>
    <property type="molecule type" value="Genomic_DNA"/>
</dbReference>
<protein>
    <recommendedName>
        <fullName evidence="6">Glycosidase</fullName>
    </recommendedName>
</protein>
<dbReference type="AlphaFoldDB" id="A0A1G2QHI3"/>
<dbReference type="PANTHER" id="PTHR34106:SF5">
    <property type="entry name" value="GLYCOSIDASE"/>
    <property type="match status" value="1"/>
</dbReference>
<name>A0A1G2QHI3_9BACT</name>
<evidence type="ECO:0000256" key="2">
    <source>
        <dbReference type="ARBA" id="ARBA00022679"/>
    </source>
</evidence>
<comment type="similarity">
    <text evidence="3">Belongs to the glycosyl hydrolase 130 family.</text>
</comment>
<sequence>MFNVKQNDHNPILHPLKNHKWENVSACNGCPIARGQELFMVYRAISNPDIIMAPNLYQSIIGVAKASNNGKYDFTDRQPLIRPEAEWEKYGCEDPRIVEIDGRYLIFYTALSSANLGPDSIKVAVAVTRDLKTIEERHLVTPFNAKAMALWPEKINGKYYALVTVNTDAPPARIGLASFDKIEDLWDHDRWAKWYDELEQHELVLRRSEADLTEVGAPPVKTKDGWLVIYSHIQNYYTGAARVFGVEAALLDLKDPRQIIGRTRWPVIIPDQVYAKFGFVSDVSFPTGAVVKKNQLEIFYGAADTTTCVASLPLDGLLKELSESKRTKVFERWSGNPILTPIAKSSWENKNVFNPTALDLEGTVRILYRAQNDSRASVIGYAESLDGVNISYRHDQPVYGPRADFESKPAGSQNPYGCEDPRLVLIGQKIFMCYTAYNGFDSPRIAISHISKKDLAARRFIWSEPVIITPKSTDDKDGILLPKKFSRGYLVIHRVNHHITGDYVDDLLFTPSEVDTSFEILEPRRGMWDGKRVGLAGTPHLLKAGWLMFYHGIDEQDTYRVGAALLDKDDPTEILARSAAPLFEPLMPYEKEGEVPNVVFPCGSIIRGDKLYLYYGGADRVVGVATASLKEILVGLK</sequence>
<dbReference type="InterPro" id="IPR007184">
    <property type="entry name" value="Mannoside_phosphorylase"/>
</dbReference>
<comment type="caution">
    <text evidence="4">The sequence shown here is derived from an EMBL/GenBank/DDBJ whole genome shotgun (WGS) entry which is preliminary data.</text>
</comment>
<dbReference type="Pfam" id="PF04041">
    <property type="entry name" value="Glyco_hydro_130"/>
    <property type="match status" value="2"/>
</dbReference>
<dbReference type="PANTHER" id="PTHR34106">
    <property type="entry name" value="GLYCOSIDASE"/>
    <property type="match status" value="1"/>
</dbReference>
<accession>A0A1G2QHI3</accession>
<gene>
    <name evidence="4" type="ORF">A2589_01660</name>
</gene>
<dbReference type="Proteomes" id="UP000177838">
    <property type="component" value="Unassembled WGS sequence"/>
</dbReference>
<organism evidence="4 5">
    <name type="scientific">Candidatus Vogelbacteria bacterium RIFOXYD1_FULL_46_19</name>
    <dbReference type="NCBI Taxonomy" id="1802439"/>
    <lineage>
        <taxon>Bacteria</taxon>
        <taxon>Candidatus Vogeliibacteriota</taxon>
    </lineage>
</organism>
<dbReference type="STRING" id="1802439.A2589_01660"/>
<reference evidence="4 5" key="1">
    <citation type="journal article" date="2016" name="Nat. Commun.">
        <title>Thousands of microbial genomes shed light on interconnected biogeochemical processes in an aquifer system.</title>
        <authorList>
            <person name="Anantharaman K."/>
            <person name="Brown C.T."/>
            <person name="Hug L.A."/>
            <person name="Sharon I."/>
            <person name="Castelle C.J."/>
            <person name="Probst A.J."/>
            <person name="Thomas B.C."/>
            <person name="Singh A."/>
            <person name="Wilkins M.J."/>
            <person name="Karaoz U."/>
            <person name="Brodie E.L."/>
            <person name="Williams K.H."/>
            <person name="Hubbard S.S."/>
            <person name="Banfield J.F."/>
        </authorList>
    </citation>
    <scope>NUCLEOTIDE SEQUENCE [LARGE SCALE GENOMIC DNA]</scope>
</reference>
<proteinExistence type="inferred from homology"/>
<evidence type="ECO:0000256" key="3">
    <source>
        <dbReference type="ARBA" id="ARBA00024356"/>
    </source>
</evidence>
<dbReference type="GO" id="GO:0016757">
    <property type="term" value="F:glycosyltransferase activity"/>
    <property type="evidence" value="ECO:0007669"/>
    <property type="project" value="UniProtKB-KW"/>
</dbReference>
<evidence type="ECO:0000256" key="1">
    <source>
        <dbReference type="ARBA" id="ARBA00022676"/>
    </source>
</evidence>